<evidence type="ECO:0000313" key="2">
    <source>
        <dbReference type="Proteomes" id="UP000069135"/>
    </source>
</evidence>
<gene>
    <name evidence="1" type="ORF">PeribacterD1_0863</name>
</gene>
<dbReference type="EMBL" id="CP013065">
    <property type="protein sequence ID" value="ALM13532.1"/>
    <property type="molecule type" value="Genomic_DNA"/>
</dbReference>
<dbReference type="SUPFAM" id="SSF47113">
    <property type="entry name" value="Histone-fold"/>
    <property type="match status" value="1"/>
</dbReference>
<accession>A0A0S1SVW9</accession>
<dbReference type="Gene3D" id="1.10.20.10">
    <property type="entry name" value="Histone, subunit A"/>
    <property type="match status" value="1"/>
</dbReference>
<proteinExistence type="predicted"/>
<accession>A0A0S1SL22</accession>
<dbReference type="GO" id="GO:0046982">
    <property type="term" value="F:protein heterodimerization activity"/>
    <property type="evidence" value="ECO:0007669"/>
    <property type="project" value="InterPro"/>
</dbReference>
<reference evidence="2" key="1">
    <citation type="submission" date="2015-10" db="EMBL/GenBank/DDBJ databases">
        <title>Analysis of five complete genome sequences for members of the class Peribacteria in the recently recognized Peregrinibacteria bacterial phylum.</title>
        <authorList>
            <person name="Anantharaman K."/>
            <person name="Brown C.T."/>
            <person name="Burstein D."/>
            <person name="Castelle C.J."/>
            <person name="Probst A.J."/>
            <person name="Thomas B.C."/>
            <person name="Williams K.H."/>
            <person name="Banfield J.F."/>
        </authorList>
    </citation>
    <scope>NUCLEOTIDE SEQUENCE [LARGE SCALE GENOMIC DNA]</scope>
</reference>
<accession>A0A0S1SPV4</accession>
<accession>A0A0S1SCC9</accession>
<reference evidence="1 2" key="2">
    <citation type="journal article" date="2016" name="PeerJ">
        <title>Analysis of five complete genome sequences for members of the class Peribacteria in the recently recognized Peregrinibacteria bacterial phylum.</title>
        <authorList>
            <person name="Anantharaman K."/>
            <person name="Brown C.T."/>
            <person name="Burstein D."/>
            <person name="Castelle C.J."/>
            <person name="Probst A.J."/>
            <person name="Thomas B.C."/>
            <person name="Williams K.H."/>
            <person name="Banfield J.F."/>
        </authorList>
    </citation>
    <scope>NUCLEOTIDE SEQUENCE [LARGE SCALE GENOMIC DNA]</scope>
    <source>
        <strain evidence="1">RIFOXYD1_FULL_PER-ii_59_16</strain>
    </source>
</reference>
<sequence length="56" mass="6046">MSYVVASKVKELLKAADMMTAGDLADAASKYLEDALKKAAKRAQENGRKTVRACDL</sequence>
<protein>
    <recommendedName>
        <fullName evidence="3">DUF1931 domain-containing protein</fullName>
    </recommendedName>
</protein>
<organism evidence="1 2">
    <name type="scientific">Candidatus Peribacter riflensis</name>
    <dbReference type="NCBI Taxonomy" id="1735162"/>
    <lineage>
        <taxon>Bacteria</taxon>
        <taxon>Candidatus Peregrinibacteriota</taxon>
        <taxon>Candidatus Peribacteria</taxon>
        <taxon>Candidatus Peribacterales</taxon>
        <taxon>Candidatus Peribacteraceae</taxon>
        <taxon>Candidatus Peribacter</taxon>
    </lineage>
</organism>
<evidence type="ECO:0008006" key="3">
    <source>
        <dbReference type="Google" id="ProtNLM"/>
    </source>
</evidence>
<accession>A0A0S1SS13</accession>
<dbReference type="InterPro" id="IPR009072">
    <property type="entry name" value="Histone-fold"/>
</dbReference>
<dbReference type="Proteomes" id="UP000069135">
    <property type="component" value="Chromosome"/>
</dbReference>
<name>A0A0S1SPV4_9BACT</name>
<evidence type="ECO:0000313" key="1">
    <source>
        <dbReference type="EMBL" id="ALM13532.1"/>
    </source>
</evidence>
<dbReference type="KEGG" id="prf:PeribacterA2_0863"/>
<dbReference type="AlphaFoldDB" id="A0A0S1SPV4"/>